<feature type="domain" description="Calponin-homology (CH)" evidence="8">
    <location>
        <begin position="1"/>
        <end position="47"/>
    </location>
</feature>
<dbReference type="PROSITE" id="PS50021">
    <property type="entry name" value="CH"/>
    <property type="match status" value="1"/>
</dbReference>
<dbReference type="SUPFAM" id="SSF47576">
    <property type="entry name" value="Calponin-homology domain, CH-domain"/>
    <property type="match status" value="1"/>
</dbReference>
<comment type="similarity">
    <text evidence="2">Belongs to the parvin family.</text>
</comment>
<keyword evidence="10" id="KW-1185">Reference proteome</keyword>
<dbReference type="GO" id="GO:0015629">
    <property type="term" value="C:actin cytoskeleton"/>
    <property type="evidence" value="ECO:0007669"/>
    <property type="project" value="TreeGrafter"/>
</dbReference>
<dbReference type="GO" id="GO:0030031">
    <property type="term" value="P:cell projection assembly"/>
    <property type="evidence" value="ECO:0007669"/>
    <property type="project" value="TreeGrafter"/>
</dbReference>
<dbReference type="InterPro" id="IPR036872">
    <property type="entry name" value="CH_dom_sf"/>
</dbReference>
<gene>
    <name evidence="9" type="ORF">PBY51_011594</name>
</gene>
<evidence type="ECO:0000313" key="10">
    <source>
        <dbReference type="Proteomes" id="UP001346869"/>
    </source>
</evidence>
<evidence type="ECO:0000256" key="6">
    <source>
        <dbReference type="ARBA" id="ARBA00023203"/>
    </source>
</evidence>
<comment type="caution">
    <text evidence="9">The sequence shown here is derived from an EMBL/GenBank/DDBJ whole genome shotgun (WGS) entry which is preliminary data.</text>
</comment>
<reference evidence="9 10" key="2">
    <citation type="journal article" date="2023" name="Mol. Biol. Evol.">
        <title>Genomics of Secondarily Temperate Adaptation in the Only Non-Antarctic Icefish.</title>
        <authorList>
            <person name="Rivera-Colon A.G."/>
            <person name="Rayamajhi N."/>
            <person name="Minhas B.F."/>
            <person name="Madrigal G."/>
            <person name="Bilyk K.T."/>
            <person name="Yoon V."/>
            <person name="Hune M."/>
            <person name="Gregory S."/>
            <person name="Cheng C.H.C."/>
            <person name="Catchen J.M."/>
        </authorList>
    </citation>
    <scope>NUCLEOTIDE SEQUENCE [LARGE SCALE GENOMIC DNA]</scope>
    <source>
        <strain evidence="9">JMC-PN-2008</strain>
    </source>
</reference>
<dbReference type="GO" id="GO:0003779">
    <property type="term" value="F:actin binding"/>
    <property type="evidence" value="ECO:0007669"/>
    <property type="project" value="UniProtKB-KW"/>
</dbReference>
<evidence type="ECO:0000256" key="5">
    <source>
        <dbReference type="ARBA" id="ARBA00022889"/>
    </source>
</evidence>
<dbReference type="InterPro" id="IPR028433">
    <property type="entry name" value="Parvin"/>
</dbReference>
<comment type="subcellular location">
    <subcellularLocation>
        <location evidence="1">Cytoplasm</location>
        <location evidence="1">Cytoskeleton</location>
    </subcellularLocation>
</comment>
<dbReference type="GO" id="GO:0071963">
    <property type="term" value="P:establishment or maintenance of cell polarity regulating cell shape"/>
    <property type="evidence" value="ECO:0007669"/>
    <property type="project" value="TreeGrafter"/>
</dbReference>
<dbReference type="InterPro" id="IPR001715">
    <property type="entry name" value="CH_dom"/>
</dbReference>
<evidence type="ECO:0000256" key="1">
    <source>
        <dbReference type="ARBA" id="ARBA00004245"/>
    </source>
</evidence>
<keyword evidence="4" id="KW-0677">Repeat</keyword>
<keyword evidence="6" id="KW-0009">Actin-binding</keyword>
<dbReference type="AlphaFoldDB" id="A0AAN7XUI8"/>
<evidence type="ECO:0000256" key="7">
    <source>
        <dbReference type="ARBA" id="ARBA00023212"/>
    </source>
</evidence>
<name>A0AAN7XUI8_ELEMC</name>
<dbReference type="GO" id="GO:0030036">
    <property type="term" value="P:actin cytoskeleton organization"/>
    <property type="evidence" value="ECO:0007669"/>
    <property type="project" value="InterPro"/>
</dbReference>
<dbReference type="Pfam" id="PF00307">
    <property type="entry name" value="CH"/>
    <property type="match status" value="1"/>
</dbReference>
<dbReference type="Gene3D" id="1.10.418.10">
    <property type="entry name" value="Calponin-like domain"/>
    <property type="match status" value="1"/>
</dbReference>
<protein>
    <recommendedName>
        <fullName evidence="8">Calponin-homology (CH) domain-containing protein</fullName>
    </recommendedName>
</protein>
<evidence type="ECO:0000256" key="4">
    <source>
        <dbReference type="ARBA" id="ARBA00022737"/>
    </source>
</evidence>
<proteinExistence type="inferred from homology"/>
<dbReference type="EMBL" id="JAUZQC010000008">
    <property type="protein sequence ID" value="KAK5867075.1"/>
    <property type="molecule type" value="Genomic_DNA"/>
</dbReference>
<dbReference type="PANTHER" id="PTHR12114:SF1">
    <property type="entry name" value="GAMMA-PARVIN"/>
    <property type="match status" value="1"/>
</dbReference>
<evidence type="ECO:0000256" key="3">
    <source>
        <dbReference type="ARBA" id="ARBA00022490"/>
    </source>
</evidence>
<evidence type="ECO:0000259" key="8">
    <source>
        <dbReference type="PROSITE" id="PS50021"/>
    </source>
</evidence>
<keyword evidence="3" id="KW-0963">Cytoplasm</keyword>
<evidence type="ECO:0000313" key="9">
    <source>
        <dbReference type="EMBL" id="KAK5867075.1"/>
    </source>
</evidence>
<dbReference type="GO" id="GO:0034446">
    <property type="term" value="P:substrate adhesion-dependent cell spreading"/>
    <property type="evidence" value="ECO:0007669"/>
    <property type="project" value="TreeGrafter"/>
</dbReference>
<dbReference type="Proteomes" id="UP001346869">
    <property type="component" value="Unassembled WGS sequence"/>
</dbReference>
<reference evidence="9 10" key="1">
    <citation type="journal article" date="2023" name="Genes (Basel)">
        <title>Chromosome-Level Genome Assembly and Circadian Gene Repertoire of the Patagonia Blennie Eleginops maclovinus-The Closest Ancestral Proxy of Antarctic Cryonotothenioids.</title>
        <authorList>
            <person name="Cheng C.C."/>
            <person name="Rivera-Colon A.G."/>
            <person name="Minhas B.F."/>
            <person name="Wilson L."/>
            <person name="Rayamajhi N."/>
            <person name="Vargas-Chacoff L."/>
            <person name="Catchen J.M."/>
        </authorList>
    </citation>
    <scope>NUCLEOTIDE SEQUENCE [LARGE SCALE GENOMIC DNA]</scope>
    <source>
        <strain evidence="9">JMC-PN-2008</strain>
    </source>
</reference>
<dbReference type="PANTHER" id="PTHR12114">
    <property type="entry name" value="PARVIN"/>
    <property type="match status" value="1"/>
</dbReference>
<organism evidence="9 10">
    <name type="scientific">Eleginops maclovinus</name>
    <name type="common">Patagonian blennie</name>
    <name type="synonym">Eleginus maclovinus</name>
    <dbReference type="NCBI Taxonomy" id="56733"/>
    <lineage>
        <taxon>Eukaryota</taxon>
        <taxon>Metazoa</taxon>
        <taxon>Chordata</taxon>
        <taxon>Craniata</taxon>
        <taxon>Vertebrata</taxon>
        <taxon>Euteleostomi</taxon>
        <taxon>Actinopterygii</taxon>
        <taxon>Neopterygii</taxon>
        <taxon>Teleostei</taxon>
        <taxon>Neoteleostei</taxon>
        <taxon>Acanthomorphata</taxon>
        <taxon>Eupercaria</taxon>
        <taxon>Perciformes</taxon>
        <taxon>Notothenioidei</taxon>
        <taxon>Eleginopidae</taxon>
        <taxon>Eleginops</taxon>
    </lineage>
</organism>
<evidence type="ECO:0000256" key="2">
    <source>
        <dbReference type="ARBA" id="ARBA00005666"/>
    </source>
</evidence>
<dbReference type="GO" id="GO:0005737">
    <property type="term" value="C:cytoplasm"/>
    <property type="evidence" value="ECO:0007669"/>
    <property type="project" value="TreeGrafter"/>
</dbReference>
<sequence>MVHNVTLALDLLNDLGLKVSSIDPQDIVSQDVTATLKVLYALFKKHKGK</sequence>
<keyword evidence="5" id="KW-0130">Cell adhesion</keyword>
<dbReference type="GO" id="GO:0005925">
    <property type="term" value="C:focal adhesion"/>
    <property type="evidence" value="ECO:0007669"/>
    <property type="project" value="TreeGrafter"/>
</dbReference>
<accession>A0AAN7XUI8</accession>
<keyword evidence="7" id="KW-0206">Cytoskeleton</keyword>